<evidence type="ECO:0000256" key="1">
    <source>
        <dbReference type="SAM" id="MobiDB-lite"/>
    </source>
</evidence>
<accession>A0ABR7S6G9</accession>
<feature type="transmembrane region" description="Helical" evidence="2">
    <location>
        <begin position="247"/>
        <end position="267"/>
    </location>
</feature>
<sequence>MGQPQILTRGARITGSVASALIALISAGWIVRDLYEAKSAEPVWRLWIGLQPEVQLILYSSLIDLVLFLVCAVVAVTAVSSPSATSSLVAAGVLAVFSRAPSVWLLMDEERFGAIDIRVRLLAGAAATVGLGVILLLLAAFGRRPAGESASYSYTFDVEQEPPRPTNAAAATAFIFLGAAAAVSGAWQVHTALDADGGWRQYRELLVGDVSLTSVLDPPIGWLVWSASLFALVAAVAALQHASFGRALGMTAATVYLVFGAAGIGWIVETDRFDGLFDAPLRVQLDVLSQLFYALAGLVALLVLLRGRERREEETYGGWDPADGTYGPPPPSSLPPGW</sequence>
<dbReference type="EMBL" id="JACTVJ010000001">
    <property type="protein sequence ID" value="MBC9711065.1"/>
    <property type="molecule type" value="Genomic_DNA"/>
</dbReference>
<protein>
    <submittedName>
        <fullName evidence="3">Uncharacterized protein</fullName>
    </submittedName>
</protein>
<name>A0ABR7S6G9_9ACTN</name>
<proteinExistence type="predicted"/>
<feature type="compositionally biased region" description="Pro residues" evidence="1">
    <location>
        <begin position="327"/>
        <end position="338"/>
    </location>
</feature>
<feature type="transmembrane region" description="Helical" evidence="2">
    <location>
        <begin position="287"/>
        <end position="305"/>
    </location>
</feature>
<evidence type="ECO:0000313" key="4">
    <source>
        <dbReference type="Proteomes" id="UP000642284"/>
    </source>
</evidence>
<feature type="transmembrane region" description="Helical" evidence="2">
    <location>
        <begin position="88"/>
        <end position="107"/>
    </location>
</feature>
<reference evidence="3 4" key="1">
    <citation type="submission" date="2020-08" db="EMBL/GenBank/DDBJ databases">
        <title>Genemic of Streptomyces polyaspartic.</title>
        <authorList>
            <person name="Liu W."/>
        </authorList>
    </citation>
    <scope>NUCLEOTIDE SEQUENCE [LARGE SCALE GENOMIC DNA]</scope>
    <source>
        <strain evidence="3 4">TRM66268-LWL</strain>
    </source>
</reference>
<gene>
    <name evidence="3" type="ORF">H9Y04_00560</name>
</gene>
<comment type="caution">
    <text evidence="3">The sequence shown here is derived from an EMBL/GenBank/DDBJ whole genome shotgun (WGS) entry which is preliminary data.</text>
</comment>
<dbReference type="Proteomes" id="UP000642284">
    <property type="component" value="Unassembled WGS sequence"/>
</dbReference>
<keyword evidence="4" id="KW-1185">Reference proteome</keyword>
<feature type="transmembrane region" description="Helical" evidence="2">
    <location>
        <begin position="220"/>
        <end position="240"/>
    </location>
</feature>
<evidence type="ECO:0000256" key="2">
    <source>
        <dbReference type="SAM" id="Phobius"/>
    </source>
</evidence>
<dbReference type="RefSeq" id="WP_187811596.1">
    <property type="nucleotide sequence ID" value="NZ_JACTVJ010000001.1"/>
</dbReference>
<keyword evidence="2" id="KW-1133">Transmembrane helix</keyword>
<evidence type="ECO:0000313" key="3">
    <source>
        <dbReference type="EMBL" id="MBC9711065.1"/>
    </source>
</evidence>
<feature type="region of interest" description="Disordered" evidence="1">
    <location>
        <begin position="315"/>
        <end position="338"/>
    </location>
</feature>
<feature type="transmembrane region" description="Helical" evidence="2">
    <location>
        <begin position="119"/>
        <end position="141"/>
    </location>
</feature>
<feature type="transmembrane region" description="Helical" evidence="2">
    <location>
        <begin position="13"/>
        <end position="35"/>
    </location>
</feature>
<keyword evidence="2" id="KW-0472">Membrane</keyword>
<feature type="transmembrane region" description="Helical" evidence="2">
    <location>
        <begin position="56"/>
        <end position="76"/>
    </location>
</feature>
<keyword evidence="2" id="KW-0812">Transmembrane</keyword>
<organism evidence="3 4">
    <name type="scientific">Streptomyces polyasparticus</name>
    <dbReference type="NCBI Taxonomy" id="2767826"/>
    <lineage>
        <taxon>Bacteria</taxon>
        <taxon>Bacillati</taxon>
        <taxon>Actinomycetota</taxon>
        <taxon>Actinomycetes</taxon>
        <taxon>Kitasatosporales</taxon>
        <taxon>Streptomycetaceae</taxon>
        <taxon>Streptomyces</taxon>
    </lineage>
</organism>